<dbReference type="OrthoDB" id="9794816at2"/>
<protein>
    <submittedName>
        <fullName evidence="2">Glutamine amidotransferase</fullName>
    </submittedName>
</protein>
<keyword evidence="3" id="KW-1185">Reference proteome</keyword>
<reference evidence="2 3" key="1">
    <citation type="submission" date="2015-04" db="EMBL/GenBank/DDBJ databases">
        <title>The draft genome sequence of Roseovarius sp.R12b.</title>
        <authorList>
            <person name="Li G."/>
            <person name="Lai Q."/>
            <person name="Shao Z."/>
            <person name="Yan P."/>
        </authorList>
    </citation>
    <scope>NUCLEOTIDE SEQUENCE [LARGE SCALE GENOMIC DNA]</scope>
    <source>
        <strain evidence="2 3">R12B</strain>
    </source>
</reference>
<dbReference type="EMBL" id="LAXJ01000004">
    <property type="protein sequence ID" value="KRS13621.1"/>
    <property type="molecule type" value="Genomic_DNA"/>
</dbReference>
<dbReference type="SUPFAM" id="SSF52317">
    <property type="entry name" value="Class I glutamine amidotransferase-like"/>
    <property type="match status" value="1"/>
</dbReference>
<gene>
    <name evidence="2" type="ORF">XM53_06070</name>
</gene>
<comment type="caution">
    <text evidence="2">The sequence shown here is derived from an EMBL/GenBank/DDBJ whole genome shotgun (WGS) entry which is preliminary data.</text>
</comment>
<accession>A0A0T5NXH0</accession>
<keyword evidence="2" id="KW-0808">Transferase</keyword>
<evidence type="ECO:0000313" key="3">
    <source>
        <dbReference type="Proteomes" id="UP000051295"/>
    </source>
</evidence>
<dbReference type="GO" id="GO:0016740">
    <property type="term" value="F:transferase activity"/>
    <property type="evidence" value="ECO:0007669"/>
    <property type="project" value="UniProtKB-KW"/>
</dbReference>
<dbReference type="RefSeq" id="WP_057791357.1">
    <property type="nucleotide sequence ID" value="NZ_LAXJ01000004.1"/>
</dbReference>
<dbReference type="Gene3D" id="3.40.50.880">
    <property type="match status" value="1"/>
</dbReference>
<dbReference type="InterPro" id="IPR044992">
    <property type="entry name" value="ChyE-like"/>
</dbReference>
<dbReference type="Pfam" id="PF00117">
    <property type="entry name" value="GATase"/>
    <property type="match status" value="1"/>
</dbReference>
<evidence type="ECO:0000259" key="1">
    <source>
        <dbReference type="Pfam" id="PF00117"/>
    </source>
</evidence>
<dbReference type="PROSITE" id="PS51273">
    <property type="entry name" value="GATASE_TYPE_1"/>
    <property type="match status" value="1"/>
</dbReference>
<dbReference type="InterPro" id="IPR017926">
    <property type="entry name" value="GATASE"/>
</dbReference>
<feature type="domain" description="Glutamine amidotransferase" evidence="1">
    <location>
        <begin position="43"/>
        <end position="181"/>
    </location>
</feature>
<evidence type="ECO:0000313" key="2">
    <source>
        <dbReference type="EMBL" id="KRS13621.1"/>
    </source>
</evidence>
<dbReference type="PANTHER" id="PTHR42695:SF5">
    <property type="entry name" value="GLUTAMINE AMIDOTRANSFERASE YLR126C-RELATED"/>
    <property type="match status" value="1"/>
</dbReference>
<organism evidence="2 3">
    <name type="scientific">Roseovarius atlanticus</name>
    <dbReference type="NCBI Taxonomy" id="1641875"/>
    <lineage>
        <taxon>Bacteria</taxon>
        <taxon>Pseudomonadati</taxon>
        <taxon>Pseudomonadota</taxon>
        <taxon>Alphaproteobacteria</taxon>
        <taxon>Rhodobacterales</taxon>
        <taxon>Roseobacteraceae</taxon>
        <taxon>Roseovarius</taxon>
    </lineage>
</organism>
<name>A0A0T5NXH0_9RHOB</name>
<dbReference type="PATRIC" id="fig|1641875.4.peg.3521"/>
<dbReference type="PANTHER" id="PTHR42695">
    <property type="entry name" value="GLUTAMINE AMIDOTRANSFERASE YLR126C-RELATED"/>
    <property type="match status" value="1"/>
</dbReference>
<dbReference type="Proteomes" id="UP000051295">
    <property type="component" value="Unassembled WGS sequence"/>
</dbReference>
<dbReference type="AlphaFoldDB" id="A0A0T5NXH0"/>
<sequence length="240" mass="26385">MHILVLQHERVEHPAVFRKFLKEDGHSWDAIELDEGEALPDSIDGYDALWVLGGPMDTWQEDSHPWLKDEKAFIREAVEGQGVPYLGLCLGHQLLADALGGAVGPSKTPEIGVLDVQLTEAGASGVFFDGLPEVFQALQWHSAEVTALPEGAQVLATSPACPVQAMKWGTRAYSMQFHIEIEQDTVEAWGDIPEYADALEKALGPGSLPGFQAECAKRMNTFNDMAERIYINWLQATART</sequence>
<keyword evidence="2" id="KW-0315">Glutamine amidotransferase</keyword>
<proteinExistence type="predicted"/>
<dbReference type="CDD" id="cd01741">
    <property type="entry name" value="GATase1_1"/>
    <property type="match status" value="1"/>
</dbReference>
<dbReference type="STRING" id="1641875.XM53_06070"/>
<dbReference type="InterPro" id="IPR029062">
    <property type="entry name" value="Class_I_gatase-like"/>
</dbReference>
<dbReference type="GO" id="GO:0005829">
    <property type="term" value="C:cytosol"/>
    <property type="evidence" value="ECO:0007669"/>
    <property type="project" value="TreeGrafter"/>
</dbReference>